<evidence type="ECO:0000313" key="1">
    <source>
        <dbReference type="EMBL" id="GAF99899.1"/>
    </source>
</evidence>
<protein>
    <submittedName>
        <fullName evidence="1">Uncharacterized protein</fullName>
    </submittedName>
</protein>
<feature type="non-terminal residue" evidence="1">
    <location>
        <position position="1"/>
    </location>
</feature>
<reference evidence="1" key="1">
    <citation type="journal article" date="2014" name="Front. Microbiol.">
        <title>High frequency of phylogenetically diverse reductive dehalogenase-homologous genes in deep subseafloor sedimentary metagenomes.</title>
        <authorList>
            <person name="Kawai M."/>
            <person name="Futagami T."/>
            <person name="Toyoda A."/>
            <person name="Takaki Y."/>
            <person name="Nishi S."/>
            <person name="Hori S."/>
            <person name="Arai W."/>
            <person name="Tsubouchi T."/>
            <person name="Morono Y."/>
            <person name="Uchiyama I."/>
            <person name="Ito T."/>
            <person name="Fujiyama A."/>
            <person name="Inagaki F."/>
            <person name="Takami H."/>
        </authorList>
    </citation>
    <scope>NUCLEOTIDE SEQUENCE</scope>
    <source>
        <strain evidence="1">Expedition CK06-06</strain>
    </source>
</reference>
<organism evidence="1">
    <name type="scientific">marine sediment metagenome</name>
    <dbReference type="NCBI Taxonomy" id="412755"/>
    <lineage>
        <taxon>unclassified sequences</taxon>
        <taxon>metagenomes</taxon>
        <taxon>ecological metagenomes</taxon>
    </lineage>
</organism>
<comment type="caution">
    <text evidence="1">The sequence shown here is derived from an EMBL/GenBank/DDBJ whole genome shotgun (WGS) entry which is preliminary data.</text>
</comment>
<proteinExistence type="predicted"/>
<accession>X0U2Y1</accession>
<name>X0U2Y1_9ZZZZ</name>
<gene>
    <name evidence="1" type="ORF">S01H1_43316</name>
</gene>
<sequence>PKQFIDKYFERIGSFEEPKLKGGLYQFRKDAKVKDKWEMEQAAIIPRDSKSIFYFLKSHRGQVTEAARLGLLAYAAELRKIERKRKR</sequence>
<dbReference type="AlphaFoldDB" id="X0U2Y1"/>
<dbReference type="EMBL" id="BARS01027592">
    <property type="protein sequence ID" value="GAF99899.1"/>
    <property type="molecule type" value="Genomic_DNA"/>
</dbReference>